<dbReference type="KEGG" id="dee:HQN60_13025"/>
<evidence type="ECO:0000313" key="5">
    <source>
        <dbReference type="Proteomes" id="UP000504844"/>
    </source>
</evidence>
<gene>
    <name evidence="4" type="ORF">HQN60_13025</name>
</gene>
<sequence>MHQHLIRRATASDAKHIALLLTQLGYPASQGDAAQRIAYMATPFNALFVACTKENDTPLGLVGIHLLPMLHCSALLGKITGLVVDASARGQGVGSALMQAAVDFATEHQAPRIEIISGNHRPEAHAFYRKLGCVATEQTKFNLLTPVHSA</sequence>
<dbReference type="InterPro" id="IPR050832">
    <property type="entry name" value="Bact_Acetyltransf"/>
</dbReference>
<keyword evidence="5" id="KW-1185">Reference proteome</keyword>
<evidence type="ECO:0000256" key="1">
    <source>
        <dbReference type="ARBA" id="ARBA00022679"/>
    </source>
</evidence>
<feature type="domain" description="N-acetyltransferase" evidence="3">
    <location>
        <begin position="4"/>
        <end position="150"/>
    </location>
</feature>
<organism evidence="4 5">
    <name type="scientific">Deefgea piscis</name>
    <dbReference type="NCBI Taxonomy" id="2739061"/>
    <lineage>
        <taxon>Bacteria</taxon>
        <taxon>Pseudomonadati</taxon>
        <taxon>Pseudomonadota</taxon>
        <taxon>Betaproteobacteria</taxon>
        <taxon>Neisseriales</taxon>
        <taxon>Chitinibacteraceae</taxon>
        <taxon>Deefgea</taxon>
    </lineage>
</organism>
<dbReference type="InterPro" id="IPR000182">
    <property type="entry name" value="GNAT_dom"/>
</dbReference>
<dbReference type="GO" id="GO:0016747">
    <property type="term" value="F:acyltransferase activity, transferring groups other than amino-acyl groups"/>
    <property type="evidence" value="ECO:0007669"/>
    <property type="project" value="InterPro"/>
</dbReference>
<dbReference type="Gene3D" id="3.40.630.30">
    <property type="match status" value="1"/>
</dbReference>
<keyword evidence="2" id="KW-0012">Acyltransferase</keyword>
<proteinExistence type="predicted"/>
<dbReference type="SUPFAM" id="SSF55729">
    <property type="entry name" value="Acyl-CoA N-acyltransferases (Nat)"/>
    <property type="match status" value="1"/>
</dbReference>
<name>A0A6M8SVE3_9NEIS</name>
<dbReference type="PANTHER" id="PTHR43877">
    <property type="entry name" value="AMINOALKYLPHOSPHONATE N-ACETYLTRANSFERASE-RELATED-RELATED"/>
    <property type="match status" value="1"/>
</dbReference>
<dbReference type="Pfam" id="PF00583">
    <property type="entry name" value="Acetyltransf_1"/>
    <property type="match status" value="1"/>
</dbReference>
<protein>
    <submittedName>
        <fullName evidence="4">GNAT family N-acetyltransferase</fullName>
    </submittedName>
</protein>
<dbReference type="PROSITE" id="PS51186">
    <property type="entry name" value="GNAT"/>
    <property type="match status" value="1"/>
</dbReference>
<dbReference type="Proteomes" id="UP000504844">
    <property type="component" value="Chromosome"/>
</dbReference>
<accession>A0A6M8SVE3</accession>
<evidence type="ECO:0000256" key="2">
    <source>
        <dbReference type="ARBA" id="ARBA00023315"/>
    </source>
</evidence>
<evidence type="ECO:0000259" key="3">
    <source>
        <dbReference type="PROSITE" id="PS51186"/>
    </source>
</evidence>
<dbReference type="InterPro" id="IPR016181">
    <property type="entry name" value="Acyl_CoA_acyltransferase"/>
</dbReference>
<evidence type="ECO:0000313" key="4">
    <source>
        <dbReference type="EMBL" id="QKJ67556.1"/>
    </source>
</evidence>
<dbReference type="RefSeq" id="WP_173534058.1">
    <property type="nucleotide sequence ID" value="NZ_CP054143.1"/>
</dbReference>
<dbReference type="CDD" id="cd04301">
    <property type="entry name" value="NAT_SF"/>
    <property type="match status" value="1"/>
</dbReference>
<reference evidence="4 5" key="1">
    <citation type="submission" date="2020-05" db="EMBL/GenBank/DDBJ databases">
        <title>Complete genome sequence of Deefgea sp. D17.</title>
        <authorList>
            <person name="Bae J.-W."/>
            <person name="Han J.E."/>
        </authorList>
    </citation>
    <scope>NUCLEOTIDE SEQUENCE [LARGE SCALE GENOMIC DNA]</scope>
    <source>
        <strain evidence="4 5">D17</strain>
    </source>
</reference>
<keyword evidence="1 4" id="KW-0808">Transferase</keyword>
<dbReference type="AlphaFoldDB" id="A0A6M8SVE3"/>
<dbReference type="EMBL" id="CP054143">
    <property type="protein sequence ID" value="QKJ67556.1"/>
    <property type="molecule type" value="Genomic_DNA"/>
</dbReference>